<organism evidence="2 3">
    <name type="scientific">Streptomyces bungoensis</name>
    <dbReference type="NCBI Taxonomy" id="285568"/>
    <lineage>
        <taxon>Bacteria</taxon>
        <taxon>Bacillati</taxon>
        <taxon>Actinomycetota</taxon>
        <taxon>Actinomycetes</taxon>
        <taxon>Kitasatosporales</taxon>
        <taxon>Streptomycetaceae</taxon>
        <taxon>Streptomyces</taxon>
    </lineage>
</organism>
<feature type="compositionally biased region" description="Basic and acidic residues" evidence="1">
    <location>
        <begin position="52"/>
        <end position="64"/>
    </location>
</feature>
<name>A0A101SQ29_9ACTN</name>
<dbReference type="EMBL" id="LMWX01000060">
    <property type="protein sequence ID" value="KUN77899.1"/>
    <property type="molecule type" value="Genomic_DNA"/>
</dbReference>
<comment type="caution">
    <text evidence="2">The sequence shown here is derived from an EMBL/GenBank/DDBJ whole genome shotgun (WGS) entry which is preliminary data.</text>
</comment>
<accession>A0A101SQ29</accession>
<protein>
    <submittedName>
        <fullName evidence="2">Uncharacterized protein</fullName>
    </submittedName>
</protein>
<dbReference type="Pfam" id="PF19534">
    <property type="entry name" value="DUF6059"/>
    <property type="match status" value="1"/>
</dbReference>
<feature type="region of interest" description="Disordered" evidence="1">
    <location>
        <begin position="48"/>
        <end position="68"/>
    </location>
</feature>
<dbReference type="Proteomes" id="UP000053024">
    <property type="component" value="Unassembled WGS sequence"/>
</dbReference>
<sequence>MTTSSTPCPDTTGGRRPAALRLARQLLRSAYWSLSDFGWVWIGPVPPVYGPDPRDEPAPGHPERLTGLPLTPLEHALERELADSRPSSPTGPSRPA</sequence>
<dbReference type="STRING" id="285568.AQJ66_32280"/>
<dbReference type="AlphaFoldDB" id="A0A101SQ29"/>
<evidence type="ECO:0000313" key="3">
    <source>
        <dbReference type="Proteomes" id="UP000053024"/>
    </source>
</evidence>
<dbReference type="InterPro" id="IPR045701">
    <property type="entry name" value="DUF6059"/>
</dbReference>
<evidence type="ECO:0000313" key="2">
    <source>
        <dbReference type="EMBL" id="KUN77899.1"/>
    </source>
</evidence>
<keyword evidence="3" id="KW-1185">Reference proteome</keyword>
<proteinExistence type="predicted"/>
<dbReference type="OrthoDB" id="4334567at2"/>
<evidence type="ECO:0000256" key="1">
    <source>
        <dbReference type="SAM" id="MobiDB-lite"/>
    </source>
</evidence>
<reference evidence="2 3" key="1">
    <citation type="submission" date="2015-10" db="EMBL/GenBank/DDBJ databases">
        <title>Draft genome sequence of Streptomyces bungoensis DSM 41781, type strain for the species Streptomyces bungoensis.</title>
        <authorList>
            <person name="Ruckert C."/>
            <person name="Winkler A."/>
            <person name="Kalinowski J."/>
            <person name="Kampfer P."/>
            <person name="Glaeser S."/>
        </authorList>
    </citation>
    <scope>NUCLEOTIDE SEQUENCE [LARGE SCALE GENOMIC DNA]</scope>
    <source>
        <strain evidence="2 3">DSM 41781</strain>
    </source>
</reference>
<dbReference type="RefSeq" id="WP_061929043.1">
    <property type="nucleotide sequence ID" value="NZ_JBEYBH010000024.1"/>
</dbReference>
<gene>
    <name evidence="2" type="ORF">AQJ66_32280</name>
</gene>